<name>A0AC61PPU6_9FIRM</name>
<dbReference type="EMBL" id="FWXZ01000008">
    <property type="protein sequence ID" value="SMC86394.1"/>
    <property type="molecule type" value="Genomic_DNA"/>
</dbReference>
<comment type="caution">
    <text evidence="1">The sequence shown here is derived from an EMBL/GenBank/DDBJ whole genome shotgun (WGS) entry which is preliminary data.</text>
</comment>
<evidence type="ECO:0000313" key="1">
    <source>
        <dbReference type="EMBL" id="SMC86394.1"/>
    </source>
</evidence>
<proteinExistence type="predicted"/>
<dbReference type="Proteomes" id="UP000192328">
    <property type="component" value="Unassembled WGS sequence"/>
</dbReference>
<evidence type="ECO:0000313" key="2">
    <source>
        <dbReference type="Proteomes" id="UP000192328"/>
    </source>
</evidence>
<protein>
    <submittedName>
        <fullName evidence="1">Phosphopentomutase</fullName>
    </submittedName>
</protein>
<accession>A0AC61PPU6</accession>
<reference evidence="1" key="1">
    <citation type="submission" date="2017-04" db="EMBL/GenBank/DDBJ databases">
        <authorList>
            <person name="Varghese N."/>
            <person name="Submissions S."/>
        </authorList>
    </citation>
    <scope>NUCLEOTIDE SEQUENCE</scope>
    <source>
        <strain evidence="1">WTE2008</strain>
    </source>
</reference>
<keyword evidence="2" id="KW-1185">Reference proteome</keyword>
<sequence>MSRVFLTVLDAVGAGEAPDAADYGDVGTNTLGHVIASQNPQLPNMASLGLGKIPGTGYQYDGKIIGAYGRAMEKSKGKDTTSGHWEIAGVPVKTPFPTFPDGFPASFMEAYEKAIGHKCIGNKAASGTVILEELGEEHMKNHTPIVYTSADSVFQIACHEDIFSPEKLYEFCRIAREMLQGELGVGRVIARPFYGRPGHFTRSGRRRDFSMPPCGRTLMDVVKEAGMESIGVGKIEDIFAHQGLTKSDHAAGNPACIDSLIGFMKTDFNGLCFTNLVDTDSQYGHRNDPEGFAFALESFDRRLDEMMELLKPGDLMIITADHGCDPCFIQSTDHSREYVPIMAWTPGMEKAVDLGTRETFADIGATCVEWLGLEERFGAKSFADALKNK</sequence>
<organism evidence="1 2">
    <name type="scientific">Aristaeella lactis</name>
    <dbReference type="NCBI Taxonomy" id="3046383"/>
    <lineage>
        <taxon>Bacteria</taxon>
        <taxon>Bacillati</taxon>
        <taxon>Bacillota</taxon>
        <taxon>Clostridia</taxon>
        <taxon>Eubacteriales</taxon>
        <taxon>Aristaeellaceae</taxon>
        <taxon>Aristaeella</taxon>
    </lineage>
</organism>
<gene>
    <name evidence="1" type="ORF">SAMN06297397_2896</name>
</gene>